<accession>A0A377PHP4</accession>
<protein>
    <submittedName>
        <fullName evidence="1">Uncharacterized protein</fullName>
    </submittedName>
</protein>
<evidence type="ECO:0000313" key="2">
    <source>
        <dbReference type="Proteomes" id="UP000254821"/>
    </source>
</evidence>
<name>A0A377PHP4_HAFAL</name>
<gene>
    <name evidence="1" type="ORF">NCTC8105_00897</name>
</gene>
<proteinExistence type="predicted"/>
<reference evidence="1 2" key="1">
    <citation type="submission" date="2018-06" db="EMBL/GenBank/DDBJ databases">
        <authorList>
            <consortium name="Pathogen Informatics"/>
            <person name="Doyle S."/>
        </authorList>
    </citation>
    <scope>NUCLEOTIDE SEQUENCE [LARGE SCALE GENOMIC DNA]</scope>
    <source>
        <strain evidence="1 2">NCTC8105</strain>
    </source>
</reference>
<dbReference type="EMBL" id="UGHP01000001">
    <property type="protein sequence ID" value="STQ78853.1"/>
    <property type="molecule type" value="Genomic_DNA"/>
</dbReference>
<dbReference type="Proteomes" id="UP000254821">
    <property type="component" value="Unassembled WGS sequence"/>
</dbReference>
<dbReference type="AlphaFoldDB" id="A0A377PHP4"/>
<organism evidence="1 2">
    <name type="scientific">Hafnia alvei</name>
    <dbReference type="NCBI Taxonomy" id="569"/>
    <lineage>
        <taxon>Bacteria</taxon>
        <taxon>Pseudomonadati</taxon>
        <taxon>Pseudomonadota</taxon>
        <taxon>Gammaproteobacteria</taxon>
        <taxon>Enterobacterales</taxon>
        <taxon>Hafniaceae</taxon>
        <taxon>Hafnia</taxon>
    </lineage>
</organism>
<evidence type="ECO:0000313" key="1">
    <source>
        <dbReference type="EMBL" id="STQ78853.1"/>
    </source>
</evidence>
<sequence length="74" mass="8474">MPEGITGIGKVKDNLIYLKGPFISDAFTYFYFVFTQNFAFNNKDSRYVRNIAAYSIASIDQNIVVRFATNIFCL</sequence>